<keyword evidence="3" id="KW-1185">Reference proteome</keyword>
<dbReference type="Proteomes" id="UP001276150">
    <property type="component" value="Unassembled WGS sequence"/>
</dbReference>
<organism evidence="2 3">
    <name type="scientific">Deinococcus arenicola</name>
    <dbReference type="NCBI Taxonomy" id="2994950"/>
    <lineage>
        <taxon>Bacteria</taxon>
        <taxon>Thermotogati</taxon>
        <taxon>Deinococcota</taxon>
        <taxon>Deinococci</taxon>
        <taxon>Deinococcales</taxon>
        <taxon>Deinococcaceae</taxon>
        <taxon>Deinococcus</taxon>
    </lineage>
</organism>
<evidence type="ECO:0000256" key="1">
    <source>
        <dbReference type="SAM" id="SignalP"/>
    </source>
</evidence>
<proteinExistence type="predicted"/>
<dbReference type="RefSeq" id="WP_317639354.1">
    <property type="nucleotide sequence ID" value="NZ_JAPMIV010000006.1"/>
</dbReference>
<comment type="caution">
    <text evidence="2">The sequence shown here is derived from an EMBL/GenBank/DDBJ whole genome shotgun (WGS) entry which is preliminary data.</text>
</comment>
<evidence type="ECO:0000313" key="2">
    <source>
        <dbReference type="EMBL" id="MDV6374039.1"/>
    </source>
</evidence>
<reference evidence="2 3" key="1">
    <citation type="submission" date="2022-11" db="EMBL/GenBank/DDBJ databases">
        <title>Deinococcus ZS9-10, Low Temperature and Draught-tolerating, UV-resistant Bacteria from Continental Antarctica.</title>
        <authorList>
            <person name="Cheng L."/>
        </authorList>
    </citation>
    <scope>NUCLEOTIDE SEQUENCE [LARGE SCALE GENOMIC DNA]</scope>
    <source>
        <strain evidence="2 3">ZS9-10</strain>
    </source>
</reference>
<protein>
    <recommendedName>
        <fullName evidence="4">Carboxypeptidase regulatory-like domain-containing protein</fullName>
    </recommendedName>
</protein>
<dbReference type="EMBL" id="JAPMIV010000006">
    <property type="protein sequence ID" value="MDV6374039.1"/>
    <property type="molecule type" value="Genomic_DNA"/>
</dbReference>
<sequence>MNTRFLIPLALGLTAVSASALTVSGVIDGSVTPDTRLGAFAVTPFGQPVQEFASAATTGGRFRLDIATAPPPARAQAVLTPQNVSWPGVIDPVQVSASAQVGELKFFIYRDENGNARHDESEVLREVAPMVGRASLFIPWVSAAVTVRASQGYQVALQPGWNAFVVDVGRTVKVQPLADGSVVIVPIGR</sequence>
<feature type="chain" id="PRO_5046944338" description="Carboxypeptidase regulatory-like domain-containing protein" evidence="1">
    <location>
        <begin position="21"/>
        <end position="189"/>
    </location>
</feature>
<evidence type="ECO:0000313" key="3">
    <source>
        <dbReference type="Proteomes" id="UP001276150"/>
    </source>
</evidence>
<gene>
    <name evidence="2" type="ORF">ORD21_05425</name>
</gene>
<evidence type="ECO:0008006" key="4">
    <source>
        <dbReference type="Google" id="ProtNLM"/>
    </source>
</evidence>
<keyword evidence="1" id="KW-0732">Signal</keyword>
<feature type="signal peptide" evidence="1">
    <location>
        <begin position="1"/>
        <end position="20"/>
    </location>
</feature>
<name>A0ABU4DPK0_9DEIO</name>
<accession>A0ABU4DPK0</accession>